<name>A0A7C3RK46_DICTH</name>
<dbReference type="PANTHER" id="PTHR46797">
    <property type="entry name" value="HTH-TYPE TRANSCRIPTIONAL REGULATOR"/>
    <property type="match status" value="1"/>
</dbReference>
<dbReference type="InterPro" id="IPR010982">
    <property type="entry name" value="Lambda_DNA-bd_dom_sf"/>
</dbReference>
<accession>A0A7C3RK46</accession>
<gene>
    <name evidence="3" type="ORF">ENW00_02755</name>
</gene>
<organism evidence="3">
    <name type="scientific">Dictyoglomus thermophilum</name>
    <dbReference type="NCBI Taxonomy" id="14"/>
    <lineage>
        <taxon>Bacteria</taxon>
        <taxon>Pseudomonadati</taxon>
        <taxon>Dictyoglomota</taxon>
        <taxon>Dictyoglomia</taxon>
        <taxon>Dictyoglomales</taxon>
        <taxon>Dictyoglomaceae</taxon>
        <taxon>Dictyoglomus</taxon>
    </lineage>
</organism>
<dbReference type="InterPro" id="IPR050807">
    <property type="entry name" value="TransReg_Diox_bact_type"/>
</dbReference>
<reference evidence="3" key="1">
    <citation type="journal article" date="2020" name="mSystems">
        <title>Genome- and Community-Level Interaction Insights into Carbon Utilization and Element Cycling Functions of Hydrothermarchaeota in Hydrothermal Sediment.</title>
        <authorList>
            <person name="Zhou Z."/>
            <person name="Liu Y."/>
            <person name="Xu W."/>
            <person name="Pan J."/>
            <person name="Luo Z.H."/>
            <person name="Li M."/>
        </authorList>
    </citation>
    <scope>NUCLEOTIDE SEQUENCE [LARGE SCALE GENOMIC DNA]</scope>
    <source>
        <strain evidence="3">SpSt-81</strain>
    </source>
</reference>
<dbReference type="InterPro" id="IPR001387">
    <property type="entry name" value="Cro/C1-type_HTH"/>
</dbReference>
<dbReference type="Gene3D" id="1.10.260.40">
    <property type="entry name" value="lambda repressor-like DNA-binding domains"/>
    <property type="match status" value="1"/>
</dbReference>
<dbReference type="PROSITE" id="PS50943">
    <property type="entry name" value="HTH_CROC1"/>
    <property type="match status" value="1"/>
</dbReference>
<dbReference type="Pfam" id="PF01381">
    <property type="entry name" value="HTH_3"/>
    <property type="match status" value="1"/>
</dbReference>
<protein>
    <submittedName>
        <fullName evidence="3">XRE family transcriptional regulator</fullName>
    </submittedName>
</protein>
<dbReference type="CDD" id="cd00093">
    <property type="entry name" value="HTH_XRE"/>
    <property type="match status" value="1"/>
</dbReference>
<evidence type="ECO:0000259" key="2">
    <source>
        <dbReference type="PROSITE" id="PS50943"/>
    </source>
</evidence>
<dbReference type="GO" id="GO:0003677">
    <property type="term" value="F:DNA binding"/>
    <property type="evidence" value="ECO:0007669"/>
    <property type="project" value="UniProtKB-KW"/>
</dbReference>
<evidence type="ECO:0000256" key="1">
    <source>
        <dbReference type="ARBA" id="ARBA00023125"/>
    </source>
</evidence>
<dbReference type="GO" id="GO:0005829">
    <property type="term" value="C:cytosol"/>
    <property type="evidence" value="ECO:0007669"/>
    <property type="project" value="TreeGrafter"/>
</dbReference>
<dbReference type="GO" id="GO:0003700">
    <property type="term" value="F:DNA-binding transcription factor activity"/>
    <property type="evidence" value="ECO:0007669"/>
    <property type="project" value="TreeGrafter"/>
</dbReference>
<sequence>MNVGKRIRELRKKKNLKLEDLAQKTGLSLSYISLVERGLKNPSLKALEKIAKAFNVPTSYLFSGETEETLETFLRANTSLDEEERKMIIQLIKSLESRKNVRGSD</sequence>
<proteinExistence type="predicted"/>
<dbReference type="SUPFAM" id="SSF47413">
    <property type="entry name" value="lambda repressor-like DNA-binding domains"/>
    <property type="match status" value="1"/>
</dbReference>
<keyword evidence="1" id="KW-0238">DNA-binding</keyword>
<comment type="caution">
    <text evidence="3">The sequence shown here is derived from an EMBL/GenBank/DDBJ whole genome shotgun (WGS) entry which is preliminary data.</text>
</comment>
<evidence type="ECO:0000313" key="3">
    <source>
        <dbReference type="EMBL" id="HFX13063.1"/>
    </source>
</evidence>
<dbReference type="SMART" id="SM00530">
    <property type="entry name" value="HTH_XRE"/>
    <property type="match status" value="1"/>
</dbReference>
<feature type="domain" description="HTH cro/C1-type" evidence="2">
    <location>
        <begin position="7"/>
        <end position="61"/>
    </location>
</feature>
<dbReference type="EMBL" id="DTIN01000009">
    <property type="protein sequence ID" value="HFX13063.1"/>
    <property type="molecule type" value="Genomic_DNA"/>
</dbReference>
<dbReference type="PANTHER" id="PTHR46797:SF1">
    <property type="entry name" value="METHYLPHOSPHONATE SYNTHASE"/>
    <property type="match status" value="1"/>
</dbReference>
<dbReference type="AlphaFoldDB" id="A0A7C3RK46"/>